<dbReference type="Proteomes" id="UP000319213">
    <property type="component" value="Unassembled WGS sequence"/>
</dbReference>
<protein>
    <submittedName>
        <fullName evidence="2">DNA/RNA-binding domain of Phe-tRNA-synthetase-like protein</fullName>
    </submittedName>
</protein>
<evidence type="ECO:0000259" key="1">
    <source>
        <dbReference type="SMART" id="SM00873"/>
    </source>
</evidence>
<dbReference type="SMART" id="SM00873">
    <property type="entry name" value="B3_4"/>
    <property type="match status" value="1"/>
</dbReference>
<dbReference type="PANTHER" id="PTHR39209">
    <property type="match status" value="1"/>
</dbReference>
<proteinExistence type="predicted"/>
<evidence type="ECO:0000313" key="3">
    <source>
        <dbReference type="Proteomes" id="UP000319213"/>
    </source>
</evidence>
<feature type="domain" description="B3/B4 tRNA-binding" evidence="1">
    <location>
        <begin position="78"/>
        <end position="232"/>
    </location>
</feature>
<gene>
    <name evidence="2" type="ORF">FHX40_2373</name>
</gene>
<accession>A0A543IYJ8</accession>
<dbReference type="PANTHER" id="PTHR39209:SF2">
    <property type="entry name" value="CYTOPLASMIC PROTEIN"/>
    <property type="match status" value="1"/>
</dbReference>
<dbReference type="SUPFAM" id="SSF56037">
    <property type="entry name" value="PheT/TilS domain"/>
    <property type="match status" value="1"/>
</dbReference>
<dbReference type="GO" id="GO:0003723">
    <property type="term" value="F:RNA binding"/>
    <property type="evidence" value="ECO:0007669"/>
    <property type="project" value="InterPro"/>
</dbReference>
<dbReference type="Gene3D" id="3.50.40.10">
    <property type="entry name" value="Phenylalanyl-trna Synthetase, Chain B, domain 3"/>
    <property type="match status" value="1"/>
</dbReference>
<name>A0A543IYJ8_9ACTN</name>
<comment type="caution">
    <text evidence="2">The sequence shown here is derived from an EMBL/GenBank/DDBJ whole genome shotgun (WGS) entry which is preliminary data.</text>
</comment>
<evidence type="ECO:0000313" key="2">
    <source>
        <dbReference type="EMBL" id="TQM75659.1"/>
    </source>
</evidence>
<sequence>MTHVVPETGQDVERWLAEAYIDPAVSELRPDYAALLIVVEGLRPGPSDAESDALLAAAEEKARTLLDGRAPHELEHLSQWRDAFRAFGAKPQRTRPSAEALLRRVEAGLPRIDRITDAYNAVSVAHALPIGGEDLDTYVGPARLVRASGDEPFDTQQNGEPVVENPDPGEVVWRDDKGVTCRRWNWRQCVRTRITHATTRGLFILDGLGALGVDGLQAAADELIANLTRLSPGATAVTRLLTAARSS</sequence>
<dbReference type="Pfam" id="PF03483">
    <property type="entry name" value="B3_4"/>
    <property type="match status" value="1"/>
</dbReference>
<organism evidence="2 3">
    <name type="scientific">Thermopolyspora flexuosa</name>
    <dbReference type="NCBI Taxonomy" id="103836"/>
    <lineage>
        <taxon>Bacteria</taxon>
        <taxon>Bacillati</taxon>
        <taxon>Actinomycetota</taxon>
        <taxon>Actinomycetes</taxon>
        <taxon>Streptosporangiales</taxon>
        <taxon>Streptosporangiaceae</taxon>
        <taxon>Thermopolyspora</taxon>
    </lineage>
</organism>
<dbReference type="AlphaFoldDB" id="A0A543IYJ8"/>
<dbReference type="InterPro" id="IPR005146">
    <property type="entry name" value="B3/B4_tRNA-bd"/>
</dbReference>
<dbReference type="RefSeq" id="WP_229788224.1">
    <property type="nucleotide sequence ID" value="NZ_BMPV01000001.1"/>
</dbReference>
<dbReference type="EMBL" id="VFPQ01000001">
    <property type="protein sequence ID" value="TQM75659.1"/>
    <property type="molecule type" value="Genomic_DNA"/>
</dbReference>
<dbReference type="GO" id="GO:0004826">
    <property type="term" value="F:phenylalanine-tRNA ligase activity"/>
    <property type="evidence" value="ECO:0007669"/>
    <property type="project" value="InterPro"/>
</dbReference>
<reference evidence="2 3" key="1">
    <citation type="submission" date="2019-06" db="EMBL/GenBank/DDBJ databases">
        <title>Sequencing the genomes of 1000 actinobacteria strains.</title>
        <authorList>
            <person name="Klenk H.-P."/>
        </authorList>
    </citation>
    <scope>NUCLEOTIDE SEQUENCE [LARGE SCALE GENOMIC DNA]</scope>
    <source>
        <strain evidence="2 3">DSM 43186</strain>
    </source>
</reference>
<dbReference type="InterPro" id="IPR020825">
    <property type="entry name" value="Phe-tRNA_synthase-like_B3/B4"/>
</dbReference>
<keyword evidence="3" id="KW-1185">Reference proteome</keyword>